<feature type="region of interest" description="Disordered" evidence="1">
    <location>
        <begin position="81"/>
        <end position="121"/>
    </location>
</feature>
<evidence type="ECO:0000313" key="3">
    <source>
        <dbReference type="Proteomes" id="UP000308267"/>
    </source>
</evidence>
<reference evidence="2 3" key="1">
    <citation type="journal article" date="2019" name="BMC Genomics">
        <title>New insights from Opisthorchis felineus genome: update on genomics of the epidemiologically important liver flukes.</title>
        <authorList>
            <person name="Ershov N.I."/>
            <person name="Mordvinov V.A."/>
            <person name="Prokhortchouk E.B."/>
            <person name="Pakharukova M.Y."/>
            <person name="Gunbin K.V."/>
            <person name="Ustyantsev K."/>
            <person name="Genaev M.A."/>
            <person name="Blinov A.G."/>
            <person name="Mazur A."/>
            <person name="Boulygina E."/>
            <person name="Tsygankova S."/>
            <person name="Khrameeva E."/>
            <person name="Chekanov N."/>
            <person name="Fan G."/>
            <person name="Xiao A."/>
            <person name="Zhang H."/>
            <person name="Xu X."/>
            <person name="Yang H."/>
            <person name="Solovyev V."/>
            <person name="Lee S.M."/>
            <person name="Liu X."/>
            <person name="Afonnikov D.A."/>
            <person name="Skryabin K.G."/>
        </authorList>
    </citation>
    <scope>NUCLEOTIDE SEQUENCE [LARGE SCALE GENOMIC DNA]</scope>
    <source>
        <strain evidence="2">AK-0245</strain>
        <tissue evidence="2">Whole organism</tissue>
    </source>
</reference>
<dbReference type="AlphaFoldDB" id="A0A4S2LKN5"/>
<organism evidence="2 3">
    <name type="scientific">Opisthorchis felineus</name>
    <dbReference type="NCBI Taxonomy" id="147828"/>
    <lineage>
        <taxon>Eukaryota</taxon>
        <taxon>Metazoa</taxon>
        <taxon>Spiralia</taxon>
        <taxon>Lophotrochozoa</taxon>
        <taxon>Platyhelminthes</taxon>
        <taxon>Trematoda</taxon>
        <taxon>Digenea</taxon>
        <taxon>Opisthorchiida</taxon>
        <taxon>Opisthorchiata</taxon>
        <taxon>Opisthorchiidae</taxon>
        <taxon>Opisthorchis</taxon>
    </lineage>
</organism>
<dbReference type="STRING" id="147828.A0A4S2LKN5"/>
<dbReference type="Proteomes" id="UP000308267">
    <property type="component" value="Unassembled WGS sequence"/>
</dbReference>
<keyword evidence="3" id="KW-1185">Reference proteome</keyword>
<evidence type="ECO:0000256" key="1">
    <source>
        <dbReference type="SAM" id="MobiDB-lite"/>
    </source>
</evidence>
<accession>A0A4S2LKN5</accession>
<dbReference type="EMBL" id="SJOL01006849">
    <property type="protein sequence ID" value="TGZ64202.1"/>
    <property type="molecule type" value="Genomic_DNA"/>
</dbReference>
<protein>
    <submittedName>
        <fullName evidence="2">Uncharacterized protein</fullName>
    </submittedName>
</protein>
<comment type="caution">
    <text evidence="2">The sequence shown here is derived from an EMBL/GenBank/DDBJ whole genome shotgun (WGS) entry which is preliminary data.</text>
</comment>
<proteinExistence type="predicted"/>
<sequence>MFDQEVRLKTLLADLLFSEKQSLCSYRESRVRRNQFEHGMDSQPSPRLWSCLSPTNKQSRPDLTDAQFDLSGVSEFTTLSIRDSDHTGSRDSLASRRHRTMSNPRLPGQHPHQPLVLSPPPMRRDVVGRTGMLGPDEFVLEDSPPSPSLYISHGKATRNKDAAGTVGRKAVGKHGKTKRSKHAADSRLIATVIIYPEAITTTSELESWYLVTMVERNSTPTTGSRHKLLMPPKVVNYAEEKDTTFPMGFVRLYSYVPKLDTDVLPYFNII</sequence>
<gene>
    <name evidence="2" type="ORF">CRM22_006485</name>
</gene>
<name>A0A4S2LKN5_OPIFE</name>
<evidence type="ECO:0000313" key="2">
    <source>
        <dbReference type="EMBL" id="TGZ64202.1"/>
    </source>
</evidence>
<dbReference type="OrthoDB" id="1562946at2759"/>